<organism evidence="4 5">
    <name type="scientific">Spirosoma arboris</name>
    <dbReference type="NCBI Taxonomy" id="2682092"/>
    <lineage>
        <taxon>Bacteria</taxon>
        <taxon>Pseudomonadati</taxon>
        <taxon>Bacteroidota</taxon>
        <taxon>Cytophagia</taxon>
        <taxon>Cytophagales</taxon>
        <taxon>Cytophagaceae</taxon>
        <taxon>Spirosoma</taxon>
    </lineage>
</organism>
<dbReference type="Pfam" id="PF07494">
    <property type="entry name" value="Reg_prop"/>
    <property type="match status" value="2"/>
</dbReference>
<dbReference type="SUPFAM" id="SSF101898">
    <property type="entry name" value="NHL repeat"/>
    <property type="match status" value="1"/>
</dbReference>
<feature type="domain" description="Histidine kinase" evidence="3">
    <location>
        <begin position="862"/>
        <end position="1057"/>
    </location>
</feature>
<dbReference type="InterPro" id="IPR013783">
    <property type="entry name" value="Ig-like_fold"/>
</dbReference>
<keyword evidence="1" id="KW-0597">Phosphoprotein</keyword>
<dbReference type="Gene3D" id="3.30.565.10">
    <property type="entry name" value="Histidine kinase-like ATPase, C-terminal domain"/>
    <property type="match status" value="1"/>
</dbReference>
<keyword evidence="4" id="KW-0418">Kinase</keyword>
<dbReference type="GO" id="GO:0000155">
    <property type="term" value="F:phosphorelay sensor kinase activity"/>
    <property type="evidence" value="ECO:0007669"/>
    <property type="project" value="InterPro"/>
</dbReference>
<keyword evidence="2" id="KW-0812">Transmembrane</keyword>
<dbReference type="InterPro" id="IPR036890">
    <property type="entry name" value="HATPase_C_sf"/>
</dbReference>
<keyword evidence="2" id="KW-1133">Transmembrane helix</keyword>
<dbReference type="Pfam" id="PF02518">
    <property type="entry name" value="HATPase_c"/>
    <property type="match status" value="1"/>
</dbReference>
<evidence type="ECO:0000256" key="2">
    <source>
        <dbReference type="SAM" id="Phobius"/>
    </source>
</evidence>
<dbReference type="SUPFAM" id="SSF63829">
    <property type="entry name" value="Calcium-dependent phosphotriesterase"/>
    <property type="match status" value="1"/>
</dbReference>
<dbReference type="InterPro" id="IPR011123">
    <property type="entry name" value="Y_Y_Y"/>
</dbReference>
<keyword evidence="5" id="KW-1185">Reference proteome</keyword>
<dbReference type="CDD" id="cd16917">
    <property type="entry name" value="HATPase_UhpB-NarQ-NarX-like"/>
    <property type="match status" value="1"/>
</dbReference>
<dbReference type="InterPro" id="IPR011110">
    <property type="entry name" value="Reg_prop"/>
</dbReference>
<keyword evidence="2" id="KW-0472">Membrane</keyword>
<evidence type="ECO:0000259" key="3">
    <source>
        <dbReference type="PROSITE" id="PS50109"/>
    </source>
</evidence>
<gene>
    <name evidence="4" type="ORF">GO755_19830</name>
</gene>
<dbReference type="InterPro" id="IPR015943">
    <property type="entry name" value="WD40/YVTN_repeat-like_dom_sf"/>
</dbReference>
<evidence type="ECO:0000313" key="4">
    <source>
        <dbReference type="EMBL" id="MVM32307.1"/>
    </source>
</evidence>
<dbReference type="EMBL" id="WPIN01000007">
    <property type="protein sequence ID" value="MVM32307.1"/>
    <property type="molecule type" value="Genomic_DNA"/>
</dbReference>
<dbReference type="InterPro" id="IPR011712">
    <property type="entry name" value="Sig_transdc_His_kin_sub3_dim/P"/>
</dbReference>
<dbReference type="GO" id="GO:0046983">
    <property type="term" value="F:protein dimerization activity"/>
    <property type="evidence" value="ECO:0007669"/>
    <property type="project" value="InterPro"/>
</dbReference>
<dbReference type="InterPro" id="IPR003594">
    <property type="entry name" value="HATPase_dom"/>
</dbReference>
<dbReference type="PROSITE" id="PS50109">
    <property type="entry name" value="HIS_KIN"/>
    <property type="match status" value="1"/>
</dbReference>
<evidence type="ECO:0000256" key="1">
    <source>
        <dbReference type="ARBA" id="ARBA00022553"/>
    </source>
</evidence>
<dbReference type="SMART" id="SM00387">
    <property type="entry name" value="HATPase_c"/>
    <property type="match status" value="1"/>
</dbReference>
<dbReference type="InterPro" id="IPR005467">
    <property type="entry name" value="His_kinase_dom"/>
</dbReference>
<dbReference type="PANTHER" id="PTHR43547:SF2">
    <property type="entry name" value="HYBRID SIGNAL TRANSDUCTION HISTIDINE KINASE C"/>
    <property type="match status" value="1"/>
</dbReference>
<keyword evidence="4" id="KW-0808">Transferase</keyword>
<dbReference type="Pfam" id="PF07495">
    <property type="entry name" value="Y_Y_Y"/>
    <property type="match status" value="1"/>
</dbReference>
<evidence type="ECO:0000313" key="5">
    <source>
        <dbReference type="Proteomes" id="UP000436006"/>
    </source>
</evidence>
<name>A0A7K1SER3_9BACT</name>
<protein>
    <submittedName>
        <fullName evidence="4">Histidine kinase</fullName>
    </submittedName>
</protein>
<dbReference type="PANTHER" id="PTHR43547">
    <property type="entry name" value="TWO-COMPONENT HISTIDINE KINASE"/>
    <property type="match status" value="1"/>
</dbReference>
<accession>A0A7K1SER3</accession>
<dbReference type="Proteomes" id="UP000436006">
    <property type="component" value="Unassembled WGS sequence"/>
</dbReference>
<dbReference type="Gene3D" id="2.60.40.10">
    <property type="entry name" value="Immunoglobulins"/>
    <property type="match status" value="1"/>
</dbReference>
<comment type="caution">
    <text evidence="4">The sequence shown here is derived from an EMBL/GenBank/DDBJ whole genome shotgun (WGS) entry which is preliminary data.</text>
</comment>
<proteinExistence type="predicted"/>
<dbReference type="Gene3D" id="1.20.5.1930">
    <property type="match status" value="1"/>
</dbReference>
<dbReference type="RefSeq" id="WP_157587036.1">
    <property type="nucleotide sequence ID" value="NZ_WPIN01000007.1"/>
</dbReference>
<sequence>MRQFGFLCLHLLFWSLLPQPGWTQSASLGTVFRIDHIGVSDGLAQGSVYYMLKDTRGFLWLGTQDGLNRYDGHRFRTYRPALGKDGSIQPGTIRGINIFGIVEDSDGNLWVGTEEGLNRYDRKRDRFDYFSVNNPGVRRTRQSSRTIPFFINQTELIYLSDSEGLVQFDYRKRHKTILAANLHPTKEYDLQSSAVRTPSGDIWLHASTGLLRYNLTSRKLSHYFSNHPHNLFGPAQVIFSFYIDSDGIAWLGTGTGLIRFDYRQSTYQTYATVGANPISAIYSLASDQRGRLWLGTQNDGVLYFDKRSRLFGRVYNSMRNAPRLSEFRVSKIYTDNLGIVWANTDPDGLARIIPDAFLFGGITKNQTIDTVPSDKKLSNYTIRGFLEERFDRLWVLTQNGINILDPRTNRVIDRYLTSNPSTSGPIRGIARSLYRDPQRRIWVGRPGGVMAFDPKTETFESILFPSSHSLVSANYVRNMVSISDTMLVAATEDGLYALNTRRRNWSKVSILADQNIFSLWYDTTAQQLWVGTYLNGYYCYQVSQTGGSQTGKSPARAIKPLNWHFVRSGLKGYMVLHIRPDASKQTIWLSSDHGAVALNAHTGQFRLYTERQGLANSFVYSTITDAQNKIWMSTNRGISRLDPTTQAIKNFTPNDGLQGYEFNGNAFVRLANGELFFGGVNGFNRFRPDAFHSSSFNPYVHIYSLSINEVPFSTDTYVGEATRINLDHTQNTLALEFAALDFFSNGQNNYQYQLTGYDDYWVMAGERNYVRYANLPPGDYTFQVKAANQDGHWSHRIHKLLIHIEPPFWRTISFVLIVILLIVLAVWGWIRQRENSIRQQEVDRLRLSYDIQEQVKKDIARDLHDEIGTRLATIKLYTTQLTQLAGESPKLSALKSTIFLLINDTIGDVRNLLRKLNPQTLERHGYVAAVDELFSRISDSGVINAQFILSEITEDTNRFPADTEVMLYRITQELVNNSLKHANATRIELHMVHQPDRIVLIYHDNGLGFNYEQAKKKATGLGISNIESRVALLGGRISWQSKSTHGVQATIEIPFGSVIKQRAPKTPTNLSQSN</sequence>
<reference evidence="4 5" key="1">
    <citation type="submission" date="2019-12" db="EMBL/GenBank/DDBJ databases">
        <title>Spirosoma sp. HMF4905 genome sequencing and assembly.</title>
        <authorList>
            <person name="Kang H."/>
            <person name="Cha I."/>
            <person name="Kim H."/>
            <person name="Joh K."/>
        </authorList>
    </citation>
    <scope>NUCLEOTIDE SEQUENCE [LARGE SCALE GENOMIC DNA]</scope>
    <source>
        <strain evidence="4 5">HMF4905</strain>
    </source>
</reference>
<dbReference type="SUPFAM" id="SSF55874">
    <property type="entry name" value="ATPase domain of HSP90 chaperone/DNA topoisomerase II/histidine kinase"/>
    <property type="match status" value="1"/>
</dbReference>
<feature type="transmembrane region" description="Helical" evidence="2">
    <location>
        <begin position="808"/>
        <end position="830"/>
    </location>
</feature>
<dbReference type="Gene3D" id="2.130.10.10">
    <property type="entry name" value="YVTN repeat-like/Quinoprotein amine dehydrogenase"/>
    <property type="match status" value="3"/>
</dbReference>
<dbReference type="GO" id="GO:0016020">
    <property type="term" value="C:membrane"/>
    <property type="evidence" value="ECO:0007669"/>
    <property type="project" value="InterPro"/>
</dbReference>
<dbReference type="Pfam" id="PF07730">
    <property type="entry name" value="HisKA_3"/>
    <property type="match status" value="1"/>
</dbReference>
<dbReference type="AlphaFoldDB" id="A0A7K1SER3"/>